<sequence length="454" mass="50192">MSETASVASSATVTVSPDVRAYVDMYYALRGEEDVRSQEQLLTESMWKLRGVVESRKQLLTRHTQALDGARAQHERLRSSLLHRMTRAQHIRVTAEGVARAESRVRDTAQALSAAQAEQSALEKQRTELARAAAARAMEQTRLDMLGDALCAPGSSAAAATAPCMTELETLRLLCKLIPTEMVREKRTRAALVKAESNGRACLKILRDVLNMSIQLGMANDNRDRLFPGQPSTLTKRSMPYFLRAKVCLGDFYTNVSNARMRQALVERAPIMDLADLTRLPGKKNKPLDADGMQKSIETSYTQCQHVCTYAQHEIRISLAREAALRTFQTETEEQIRAAEERVRQARAYALEGDEGKLALLIEALPDEHDGPRPPPLAALGLDEDEERESLSDTASVACTLASTATAVSIVGSSPAVYARAWTRLHRRVVDINHACRTDHDDEDLPWTPGALGF</sequence>
<name>A0A3G2SCX0_MALR7</name>
<gene>
    <name evidence="3" type="ORF">DNF11_3567</name>
</gene>
<feature type="region of interest" description="Disordered" evidence="2">
    <location>
        <begin position="367"/>
        <end position="389"/>
    </location>
</feature>
<reference evidence="3 4" key="1">
    <citation type="submission" date="2018-10" db="EMBL/GenBank/DDBJ databases">
        <title>Complete genome sequence of Malassezia restricta CBS 7877.</title>
        <authorList>
            <person name="Morand S.C."/>
            <person name="Bertignac M."/>
            <person name="Iltis A."/>
            <person name="Kolder I."/>
            <person name="Pirovano W."/>
            <person name="Jourdain R."/>
            <person name="Clavaud C."/>
        </authorList>
    </citation>
    <scope>NUCLEOTIDE SEQUENCE [LARGE SCALE GENOMIC DNA]</scope>
    <source>
        <strain evidence="3 4">CBS 7877</strain>
    </source>
</reference>
<protein>
    <submittedName>
        <fullName evidence="3">Uncharacterized protein</fullName>
    </submittedName>
</protein>
<evidence type="ECO:0000313" key="4">
    <source>
        <dbReference type="Proteomes" id="UP000269793"/>
    </source>
</evidence>
<dbReference type="OrthoDB" id="2562743at2759"/>
<evidence type="ECO:0000313" key="3">
    <source>
        <dbReference type="EMBL" id="AYO44517.1"/>
    </source>
</evidence>
<keyword evidence="1" id="KW-0175">Coiled coil</keyword>
<organism evidence="3 4">
    <name type="scientific">Malassezia restricta (strain ATCC 96810 / NBRC 103918 / CBS 7877)</name>
    <name type="common">Seborrheic dermatitis infection agent</name>
    <dbReference type="NCBI Taxonomy" id="425264"/>
    <lineage>
        <taxon>Eukaryota</taxon>
        <taxon>Fungi</taxon>
        <taxon>Dikarya</taxon>
        <taxon>Basidiomycota</taxon>
        <taxon>Ustilaginomycotina</taxon>
        <taxon>Malasseziomycetes</taxon>
        <taxon>Malasseziales</taxon>
        <taxon>Malasseziaceae</taxon>
        <taxon>Malassezia</taxon>
    </lineage>
</organism>
<dbReference type="Proteomes" id="UP000269793">
    <property type="component" value="Chromosome VII"/>
</dbReference>
<evidence type="ECO:0000256" key="1">
    <source>
        <dbReference type="SAM" id="Coils"/>
    </source>
</evidence>
<accession>A0A3G2SCX0</accession>
<dbReference type="VEuPathDB" id="FungiDB:DNF11_3567"/>
<dbReference type="AlphaFoldDB" id="A0A3G2SCX0"/>
<evidence type="ECO:0000256" key="2">
    <source>
        <dbReference type="SAM" id="MobiDB-lite"/>
    </source>
</evidence>
<keyword evidence="4" id="KW-1185">Reference proteome</keyword>
<dbReference type="EMBL" id="CP033154">
    <property type="protein sequence ID" value="AYO44517.1"/>
    <property type="molecule type" value="Genomic_DNA"/>
</dbReference>
<feature type="coiled-coil region" evidence="1">
    <location>
        <begin position="98"/>
        <end position="132"/>
    </location>
</feature>
<proteinExistence type="predicted"/>